<evidence type="ECO:0000313" key="2">
    <source>
        <dbReference type="Proteomes" id="UP000315647"/>
    </source>
</evidence>
<keyword evidence="2" id="KW-1185">Reference proteome</keyword>
<dbReference type="Pfam" id="PF03992">
    <property type="entry name" value="ABM"/>
    <property type="match status" value="1"/>
</dbReference>
<keyword evidence="1" id="KW-0560">Oxidoreductase</keyword>
<sequence length="107" mass="12378">MTNRQKPPYYAVIFRSNRTDFDAGYAEMASRMEQQARQQPGFLGLASFRSPDGAGVTISYWESLDAIREWKQHPEHVTAQQLGKDKWYADYTVEIAKIESVYHFPAE</sequence>
<dbReference type="SUPFAM" id="SSF54909">
    <property type="entry name" value="Dimeric alpha+beta barrel"/>
    <property type="match status" value="1"/>
</dbReference>
<dbReference type="AlphaFoldDB" id="A0A517Q213"/>
<dbReference type="Gene3D" id="3.30.70.100">
    <property type="match status" value="1"/>
</dbReference>
<dbReference type="PANTHER" id="PTHR37811:SF2">
    <property type="entry name" value="ABM DOMAIN-CONTAINING PROTEIN"/>
    <property type="match status" value="1"/>
</dbReference>
<dbReference type="PROSITE" id="PS51725">
    <property type="entry name" value="ABM"/>
    <property type="match status" value="1"/>
</dbReference>
<dbReference type="EMBL" id="CP037421">
    <property type="protein sequence ID" value="QDT25673.1"/>
    <property type="molecule type" value="Genomic_DNA"/>
</dbReference>
<dbReference type="GO" id="GO:0004497">
    <property type="term" value="F:monooxygenase activity"/>
    <property type="evidence" value="ECO:0007669"/>
    <property type="project" value="UniProtKB-KW"/>
</dbReference>
<dbReference type="RefSeq" id="WP_145104467.1">
    <property type="nucleotide sequence ID" value="NZ_CP036277.1"/>
</dbReference>
<dbReference type="InterPro" id="IPR011008">
    <property type="entry name" value="Dimeric_a/b-barrel"/>
</dbReference>
<accession>A0A517Q213</accession>
<reference evidence="1 2" key="1">
    <citation type="submission" date="2019-03" db="EMBL/GenBank/DDBJ databases">
        <title>Deep-cultivation of Planctomycetes and their phenomic and genomic characterization uncovers novel biology.</title>
        <authorList>
            <person name="Wiegand S."/>
            <person name="Jogler M."/>
            <person name="Boedeker C."/>
            <person name="Pinto D."/>
            <person name="Vollmers J."/>
            <person name="Rivas-Marin E."/>
            <person name="Kohn T."/>
            <person name="Peeters S.H."/>
            <person name="Heuer A."/>
            <person name="Rast P."/>
            <person name="Oberbeckmann S."/>
            <person name="Bunk B."/>
            <person name="Jeske O."/>
            <person name="Meyerdierks A."/>
            <person name="Storesund J.E."/>
            <person name="Kallscheuer N."/>
            <person name="Luecker S."/>
            <person name="Lage O.M."/>
            <person name="Pohl T."/>
            <person name="Merkel B.J."/>
            <person name="Hornburger P."/>
            <person name="Mueller R.-W."/>
            <person name="Bruemmer F."/>
            <person name="Labrenz M."/>
            <person name="Spormann A.M."/>
            <person name="Op den Camp H."/>
            <person name="Overmann J."/>
            <person name="Amann R."/>
            <person name="Jetten M.S.M."/>
            <person name="Mascher T."/>
            <person name="Medema M.H."/>
            <person name="Devos D.P."/>
            <person name="Kaster A.-K."/>
            <person name="Ovreas L."/>
            <person name="Rohde M."/>
            <person name="Galperin M.Y."/>
            <person name="Jogler C."/>
        </authorList>
    </citation>
    <scope>NUCLEOTIDE SEQUENCE [LARGE SCALE GENOMIC DNA]</scope>
    <source>
        <strain evidence="1 2">Enr10</strain>
    </source>
</reference>
<protein>
    <submittedName>
        <fullName evidence="1">Antibiotic biosynthesis monooxygenase</fullName>
    </submittedName>
</protein>
<evidence type="ECO:0000313" key="1">
    <source>
        <dbReference type="EMBL" id="QDT25673.1"/>
    </source>
</evidence>
<dbReference type="PANTHER" id="PTHR37811">
    <property type="entry name" value="BLL5343 PROTEIN"/>
    <property type="match status" value="1"/>
</dbReference>
<dbReference type="Proteomes" id="UP000315647">
    <property type="component" value="Chromosome"/>
</dbReference>
<dbReference type="InterPro" id="IPR007138">
    <property type="entry name" value="ABM_dom"/>
</dbReference>
<organism evidence="1 2">
    <name type="scientific">Gimesia panareensis</name>
    <dbReference type="NCBI Taxonomy" id="2527978"/>
    <lineage>
        <taxon>Bacteria</taxon>
        <taxon>Pseudomonadati</taxon>
        <taxon>Planctomycetota</taxon>
        <taxon>Planctomycetia</taxon>
        <taxon>Planctomycetales</taxon>
        <taxon>Planctomycetaceae</taxon>
        <taxon>Gimesia</taxon>
    </lineage>
</organism>
<gene>
    <name evidence="1" type="ORF">Enr10x_09700</name>
</gene>
<keyword evidence="1" id="KW-0503">Monooxygenase</keyword>
<accession>A0A518A1M4</accession>
<proteinExistence type="predicted"/>
<dbReference type="InterPro" id="IPR052936">
    <property type="entry name" value="Jasmonate_Hydroxylase-like"/>
</dbReference>
<name>A0A517Q213_9PLAN</name>